<organism evidence="2 3">
    <name type="scientific">Moritella yayanosii</name>
    <dbReference type="NCBI Taxonomy" id="69539"/>
    <lineage>
        <taxon>Bacteria</taxon>
        <taxon>Pseudomonadati</taxon>
        <taxon>Pseudomonadota</taxon>
        <taxon>Gammaproteobacteria</taxon>
        <taxon>Alteromonadales</taxon>
        <taxon>Moritellaceae</taxon>
        <taxon>Moritella</taxon>
    </lineage>
</organism>
<dbReference type="InterPro" id="IPR002559">
    <property type="entry name" value="Transposase_11"/>
</dbReference>
<name>A0A330LVT8_9GAMM</name>
<dbReference type="Pfam" id="PF01609">
    <property type="entry name" value="DDE_Tnp_1"/>
    <property type="match status" value="1"/>
</dbReference>
<feature type="domain" description="Transposase IS4-like" evidence="1">
    <location>
        <begin position="3"/>
        <end position="111"/>
    </location>
</feature>
<sequence length="123" mass="13776">MFGEGEWKVKKHGSEKRRTWRKLHMAVDVDTHEIISVEMTLVNVGDSEVLPSLINPLRRRISEVSGDGTYDTKESHKILNKKKIKPLIPPLKSAGLWEAGHARNEAVIALKAGGVKQWKVDTG</sequence>
<evidence type="ECO:0000313" key="2">
    <source>
        <dbReference type="EMBL" id="SQD80131.1"/>
    </source>
</evidence>
<dbReference type="AlphaFoldDB" id="A0A330LVT8"/>
<dbReference type="Proteomes" id="UP000250163">
    <property type="component" value="Chromosome MORIYA"/>
</dbReference>
<accession>A0A330LVT8</accession>
<dbReference type="EMBL" id="LS483250">
    <property type="protein sequence ID" value="SQD80131.1"/>
    <property type="molecule type" value="Genomic_DNA"/>
</dbReference>
<gene>
    <name evidence="2" type="ORF">MORIYA_3679</name>
</gene>
<keyword evidence="3" id="KW-1185">Reference proteome</keyword>
<reference evidence="3" key="1">
    <citation type="submission" date="2018-05" db="EMBL/GenBank/DDBJ databases">
        <authorList>
            <person name="Cea G.-C."/>
            <person name="William W."/>
        </authorList>
    </citation>
    <scope>NUCLEOTIDE SEQUENCE [LARGE SCALE GENOMIC DNA]</scope>
    <source>
        <strain evidence="3">DB21MT 5</strain>
    </source>
</reference>
<dbReference type="GO" id="GO:0003677">
    <property type="term" value="F:DNA binding"/>
    <property type="evidence" value="ECO:0007669"/>
    <property type="project" value="InterPro"/>
</dbReference>
<dbReference type="GO" id="GO:0004803">
    <property type="term" value="F:transposase activity"/>
    <property type="evidence" value="ECO:0007669"/>
    <property type="project" value="InterPro"/>
</dbReference>
<dbReference type="PANTHER" id="PTHR34631">
    <property type="match status" value="1"/>
</dbReference>
<proteinExistence type="predicted"/>
<evidence type="ECO:0000313" key="3">
    <source>
        <dbReference type="Proteomes" id="UP000250163"/>
    </source>
</evidence>
<dbReference type="InterPro" id="IPR053172">
    <property type="entry name" value="Tn903_transposase"/>
</dbReference>
<protein>
    <submittedName>
        <fullName evidence="2">Transposase</fullName>
    </submittedName>
</protein>
<dbReference type="GO" id="GO:0006313">
    <property type="term" value="P:DNA transposition"/>
    <property type="evidence" value="ECO:0007669"/>
    <property type="project" value="InterPro"/>
</dbReference>
<dbReference type="PANTHER" id="PTHR34631:SF3">
    <property type="entry name" value="ISSOD12 TRANSPOSASE TNPA_ISSOD12"/>
    <property type="match status" value="1"/>
</dbReference>
<dbReference type="KEGG" id="mya:MORIYA_3679"/>
<evidence type="ECO:0000259" key="1">
    <source>
        <dbReference type="Pfam" id="PF01609"/>
    </source>
</evidence>